<evidence type="ECO:0000259" key="4">
    <source>
        <dbReference type="PROSITE" id="PS50943"/>
    </source>
</evidence>
<dbReference type="InterPro" id="IPR050807">
    <property type="entry name" value="TransReg_Diox_bact_type"/>
</dbReference>
<keyword evidence="3" id="KW-0804">Transcription</keyword>
<dbReference type="OrthoDB" id="8527856at2"/>
<proteinExistence type="predicted"/>
<sequence length="78" mass="8940">MADLSTLVGERIRQQRKRLGINQEKLALIADIDRSYMGRIERGEVNVTLDKLYGLCVVLQCEAADLLPLRAELDRRQE</sequence>
<dbReference type="GO" id="GO:0003677">
    <property type="term" value="F:DNA binding"/>
    <property type="evidence" value="ECO:0007669"/>
    <property type="project" value="UniProtKB-KW"/>
</dbReference>
<dbReference type="AlphaFoldDB" id="A0A3S9SMW9"/>
<dbReference type="CDD" id="cd00093">
    <property type="entry name" value="HTH_XRE"/>
    <property type="match status" value="1"/>
</dbReference>
<dbReference type="SMART" id="SM00530">
    <property type="entry name" value="HTH_XRE"/>
    <property type="match status" value="1"/>
</dbReference>
<organism evidence="5 6">
    <name type="scientific">Eikenella corrodens</name>
    <dbReference type="NCBI Taxonomy" id="539"/>
    <lineage>
        <taxon>Bacteria</taxon>
        <taxon>Pseudomonadati</taxon>
        <taxon>Pseudomonadota</taxon>
        <taxon>Betaproteobacteria</taxon>
        <taxon>Neisseriales</taxon>
        <taxon>Neisseriaceae</taxon>
        <taxon>Eikenella</taxon>
    </lineage>
</organism>
<dbReference type="PANTHER" id="PTHR46797:SF23">
    <property type="entry name" value="HTH-TYPE TRANSCRIPTIONAL REGULATOR SUTR"/>
    <property type="match status" value="1"/>
</dbReference>
<feature type="domain" description="HTH cro/C1-type" evidence="4">
    <location>
        <begin position="12"/>
        <end position="66"/>
    </location>
</feature>
<reference evidence="5 6" key="1">
    <citation type="submission" date="2018-12" db="EMBL/GenBank/DDBJ databases">
        <title>Genome sequencing of Eikenella corrodens KCOM 3110 (= JS217).</title>
        <authorList>
            <person name="Koo J.-K."/>
            <person name="Park S.-N."/>
            <person name="Lim Y.K."/>
        </authorList>
    </citation>
    <scope>NUCLEOTIDE SEQUENCE [LARGE SCALE GENOMIC DNA]</scope>
    <source>
        <strain evidence="5 6">KCOM 3110</strain>
    </source>
</reference>
<evidence type="ECO:0000313" key="6">
    <source>
        <dbReference type="Proteomes" id="UP000282435"/>
    </source>
</evidence>
<dbReference type="Proteomes" id="UP000282435">
    <property type="component" value="Chromosome"/>
</dbReference>
<gene>
    <name evidence="5" type="ORF">ELB75_09645</name>
</gene>
<dbReference type="PROSITE" id="PS50943">
    <property type="entry name" value="HTH_CROC1"/>
    <property type="match status" value="1"/>
</dbReference>
<dbReference type="InterPro" id="IPR001387">
    <property type="entry name" value="Cro/C1-type_HTH"/>
</dbReference>
<accession>A0A3S9SMW9</accession>
<dbReference type="EMBL" id="CP034670">
    <property type="protein sequence ID" value="AZR60839.1"/>
    <property type="molecule type" value="Genomic_DNA"/>
</dbReference>
<dbReference type="GO" id="GO:0005829">
    <property type="term" value="C:cytosol"/>
    <property type="evidence" value="ECO:0007669"/>
    <property type="project" value="TreeGrafter"/>
</dbReference>
<dbReference type="InterPro" id="IPR010982">
    <property type="entry name" value="Lambda_DNA-bd_dom_sf"/>
</dbReference>
<keyword evidence="2" id="KW-0238">DNA-binding</keyword>
<name>A0A3S9SMW9_EIKCO</name>
<protein>
    <submittedName>
        <fullName evidence="5">XRE family transcriptional regulator</fullName>
    </submittedName>
</protein>
<evidence type="ECO:0000256" key="1">
    <source>
        <dbReference type="ARBA" id="ARBA00023015"/>
    </source>
</evidence>
<evidence type="ECO:0000256" key="2">
    <source>
        <dbReference type="ARBA" id="ARBA00023125"/>
    </source>
</evidence>
<dbReference type="RefSeq" id="WP_126984280.1">
    <property type="nucleotide sequence ID" value="NZ_CP034670.1"/>
</dbReference>
<dbReference type="Gene3D" id="1.10.260.40">
    <property type="entry name" value="lambda repressor-like DNA-binding domains"/>
    <property type="match status" value="1"/>
</dbReference>
<evidence type="ECO:0000256" key="3">
    <source>
        <dbReference type="ARBA" id="ARBA00023163"/>
    </source>
</evidence>
<dbReference type="SUPFAM" id="SSF47413">
    <property type="entry name" value="lambda repressor-like DNA-binding domains"/>
    <property type="match status" value="1"/>
</dbReference>
<dbReference type="GO" id="GO:0003700">
    <property type="term" value="F:DNA-binding transcription factor activity"/>
    <property type="evidence" value="ECO:0007669"/>
    <property type="project" value="TreeGrafter"/>
</dbReference>
<dbReference type="Pfam" id="PF01381">
    <property type="entry name" value="HTH_3"/>
    <property type="match status" value="1"/>
</dbReference>
<evidence type="ECO:0000313" key="5">
    <source>
        <dbReference type="EMBL" id="AZR60839.1"/>
    </source>
</evidence>
<keyword evidence="1" id="KW-0805">Transcription regulation</keyword>
<dbReference type="PANTHER" id="PTHR46797">
    <property type="entry name" value="HTH-TYPE TRANSCRIPTIONAL REGULATOR"/>
    <property type="match status" value="1"/>
</dbReference>